<dbReference type="EMBL" id="SJFN01000017">
    <property type="protein sequence ID" value="TBW37010.1"/>
    <property type="molecule type" value="Genomic_DNA"/>
</dbReference>
<feature type="compositionally biased region" description="Low complexity" evidence="1">
    <location>
        <begin position="1"/>
        <end position="16"/>
    </location>
</feature>
<dbReference type="Gene3D" id="3.90.70.10">
    <property type="entry name" value="Cysteine proteinases"/>
    <property type="match status" value="1"/>
</dbReference>
<dbReference type="GO" id="GO:0005524">
    <property type="term" value="F:ATP binding"/>
    <property type="evidence" value="ECO:0007669"/>
    <property type="project" value="InterPro"/>
</dbReference>
<dbReference type="AlphaFoldDB" id="A0A4Q9VMZ5"/>
<feature type="domain" description="Peptidase C39" evidence="2">
    <location>
        <begin position="55"/>
        <end position="170"/>
    </location>
</feature>
<organism evidence="3 4">
    <name type="scientific">Siculibacillus lacustris</name>
    <dbReference type="NCBI Taxonomy" id="1549641"/>
    <lineage>
        <taxon>Bacteria</taxon>
        <taxon>Pseudomonadati</taxon>
        <taxon>Pseudomonadota</taxon>
        <taxon>Alphaproteobacteria</taxon>
        <taxon>Hyphomicrobiales</taxon>
        <taxon>Ancalomicrobiaceae</taxon>
        <taxon>Siculibacillus</taxon>
    </lineage>
</organism>
<accession>A0A4Q9VMZ5</accession>
<evidence type="ECO:0000313" key="3">
    <source>
        <dbReference type="EMBL" id="TBW37010.1"/>
    </source>
</evidence>
<sequence>MLTRPHTASSAAPSPRSARDPTTRLPCRYFRFLRRSPSMSEYSANDDDGVNQLIWLQERGDTCGPACVYMIERNRAQASLVGGEVRVRQITEMLPNGYSEGNGTADYSALAAVLNTVGIRAEARFVGNISAFVAAAPFPFIARVGWSGGGGHFVVCTKTTGYGNMVALDPWYGLIQPPVSGLPSYPVRSDARQGISRRIPIMGSLSGHMIILTS</sequence>
<dbReference type="GO" id="GO:0008233">
    <property type="term" value="F:peptidase activity"/>
    <property type="evidence" value="ECO:0007669"/>
    <property type="project" value="InterPro"/>
</dbReference>
<evidence type="ECO:0000256" key="1">
    <source>
        <dbReference type="SAM" id="MobiDB-lite"/>
    </source>
</evidence>
<dbReference type="Proteomes" id="UP000292781">
    <property type="component" value="Unassembled WGS sequence"/>
</dbReference>
<keyword evidence="4" id="KW-1185">Reference proteome</keyword>
<comment type="caution">
    <text evidence="3">The sequence shown here is derived from an EMBL/GenBank/DDBJ whole genome shotgun (WGS) entry which is preliminary data.</text>
</comment>
<evidence type="ECO:0000259" key="2">
    <source>
        <dbReference type="Pfam" id="PF03412"/>
    </source>
</evidence>
<gene>
    <name evidence="3" type="ORF">EYW49_12730</name>
</gene>
<dbReference type="GO" id="GO:0016020">
    <property type="term" value="C:membrane"/>
    <property type="evidence" value="ECO:0007669"/>
    <property type="project" value="InterPro"/>
</dbReference>
<proteinExistence type="predicted"/>
<feature type="region of interest" description="Disordered" evidence="1">
    <location>
        <begin position="1"/>
        <end position="22"/>
    </location>
</feature>
<protein>
    <recommendedName>
        <fullName evidence="2">Peptidase C39 domain-containing protein</fullName>
    </recommendedName>
</protein>
<dbReference type="InterPro" id="IPR005074">
    <property type="entry name" value="Peptidase_C39"/>
</dbReference>
<name>A0A4Q9VMZ5_9HYPH</name>
<dbReference type="GO" id="GO:0006508">
    <property type="term" value="P:proteolysis"/>
    <property type="evidence" value="ECO:0007669"/>
    <property type="project" value="InterPro"/>
</dbReference>
<dbReference type="OrthoDB" id="6445402at2"/>
<dbReference type="Pfam" id="PF03412">
    <property type="entry name" value="Peptidase_C39"/>
    <property type="match status" value="1"/>
</dbReference>
<evidence type="ECO:0000313" key="4">
    <source>
        <dbReference type="Proteomes" id="UP000292781"/>
    </source>
</evidence>
<reference evidence="3 4" key="1">
    <citation type="submission" date="2019-02" db="EMBL/GenBank/DDBJ databases">
        <title>Siculibacillus lacustris gen. nov., sp. nov., a new rosette-forming bacterium isolated from a freshwater crater lake (Lake St. Ana, Romania).</title>
        <authorList>
            <person name="Felfoldi T."/>
            <person name="Marton Z."/>
            <person name="Szabo A."/>
            <person name="Mentes A."/>
            <person name="Boka K."/>
            <person name="Marialigeti K."/>
            <person name="Mathe I."/>
            <person name="Koncz M."/>
            <person name="Schumann P."/>
            <person name="Toth E."/>
        </authorList>
    </citation>
    <scope>NUCLEOTIDE SEQUENCE [LARGE SCALE GENOMIC DNA]</scope>
    <source>
        <strain evidence="3 4">SA-279</strain>
    </source>
</reference>